<proteinExistence type="predicted"/>
<comment type="caution">
    <text evidence="1">The sequence shown here is derived from an EMBL/GenBank/DDBJ whole genome shotgun (WGS) entry which is preliminary data.</text>
</comment>
<sequence length="93" mass="9939">MSPDEGLVAFDVALGAVAFAVELEDALFCALLAHAAVGETSAPKAAAAASQFRAMRIRLVNIHITSFHLDVENETALPREPMVIVFAHPARRL</sequence>
<gene>
    <name evidence="1" type="ORF">IW967_10100</name>
</gene>
<keyword evidence="2" id="KW-1185">Reference proteome</keyword>
<name>A0ABS0F4Q1_9BACL</name>
<dbReference type="EMBL" id="JADPKZ010000042">
    <property type="protein sequence ID" value="MBF8378211.1"/>
    <property type="molecule type" value="Genomic_DNA"/>
</dbReference>
<dbReference type="RefSeq" id="WP_067849592.1">
    <property type="nucleotide sequence ID" value="NZ_JADPKZ010000042.1"/>
</dbReference>
<organism evidence="1 2">
    <name type="scientific">Alicyclobacillus mali</name>
    <name type="common">ex Roth et al. 2021</name>
    <dbReference type="NCBI Taxonomy" id="1123961"/>
    <lineage>
        <taxon>Bacteria</taxon>
        <taxon>Bacillati</taxon>
        <taxon>Bacillota</taxon>
        <taxon>Bacilli</taxon>
        <taxon>Bacillales</taxon>
        <taxon>Alicyclobacillaceae</taxon>
        <taxon>Alicyclobacillus</taxon>
    </lineage>
</organism>
<accession>A0ABS0F4Q1</accession>
<evidence type="ECO:0000313" key="2">
    <source>
        <dbReference type="Proteomes" id="UP000642910"/>
    </source>
</evidence>
<reference evidence="1 2" key="1">
    <citation type="submission" date="2020-11" db="EMBL/GenBank/DDBJ databases">
        <title>Genomic insight of Alicyclobacillus mali FL 18 reveals a new arsenic-resistant strain, with potential in environmental biotechnology.</title>
        <authorList>
            <person name="Fiorentino G."/>
            <person name="Gallo G."/>
            <person name="Aulitto M."/>
        </authorList>
    </citation>
    <scope>NUCLEOTIDE SEQUENCE [LARGE SCALE GENOMIC DNA]</scope>
    <source>
        <strain evidence="1 2">FL 18</strain>
    </source>
</reference>
<evidence type="ECO:0008006" key="3">
    <source>
        <dbReference type="Google" id="ProtNLM"/>
    </source>
</evidence>
<protein>
    <recommendedName>
        <fullName evidence="3">Secreted protein</fullName>
    </recommendedName>
</protein>
<dbReference type="Proteomes" id="UP000642910">
    <property type="component" value="Unassembled WGS sequence"/>
</dbReference>
<evidence type="ECO:0000313" key="1">
    <source>
        <dbReference type="EMBL" id="MBF8378211.1"/>
    </source>
</evidence>